<dbReference type="SUPFAM" id="SSF52540">
    <property type="entry name" value="P-loop containing nucleoside triphosphate hydrolases"/>
    <property type="match status" value="1"/>
</dbReference>
<dbReference type="Gene3D" id="3.40.50.300">
    <property type="entry name" value="P-loop containing nucleotide triphosphate hydrolases"/>
    <property type="match status" value="1"/>
</dbReference>
<dbReference type="Gene3D" id="1.25.40.10">
    <property type="entry name" value="Tetratricopeptide repeat domain"/>
    <property type="match status" value="1"/>
</dbReference>
<evidence type="ECO:0000313" key="5">
    <source>
        <dbReference type="Proteomes" id="UP001522868"/>
    </source>
</evidence>
<dbReference type="RefSeq" id="WP_248633804.1">
    <property type="nucleotide sequence ID" value="NZ_JALPTH010000010.1"/>
</dbReference>
<proteinExistence type="predicted"/>
<dbReference type="Proteomes" id="UP001522868">
    <property type="component" value="Unassembled WGS sequence"/>
</dbReference>
<gene>
    <name evidence="4" type="ORF">M1O15_12515</name>
</gene>
<evidence type="ECO:0000259" key="3">
    <source>
        <dbReference type="SMART" id="SM01043"/>
    </source>
</evidence>
<dbReference type="Gene3D" id="1.10.10.10">
    <property type="entry name" value="Winged helix-like DNA-binding domain superfamily/Winged helix DNA-binding domain"/>
    <property type="match status" value="1"/>
</dbReference>
<evidence type="ECO:0000256" key="1">
    <source>
        <dbReference type="ARBA" id="ARBA00023012"/>
    </source>
</evidence>
<dbReference type="InterPro" id="IPR027417">
    <property type="entry name" value="P-loop_NTPase"/>
</dbReference>
<feature type="compositionally biased region" description="Low complexity" evidence="2">
    <location>
        <begin position="250"/>
        <end position="269"/>
    </location>
</feature>
<sequence length="1036" mass="111932">MHMQLLGPLRLSNDRGDLALSGAVPRGIVGRLLLARGATIGRDALIDGVWGGRQARHPVNALQVQMSKLRTALAALGEGGRLVSAHGGYRLVLEPGDRVDAWLFEDAVREGRSHLAAGAWEPAERRFRDGLALWRGRALDGLDEAVFEAERTRLEELRLSALEDAAAAALERGGAGHLVPDLKALVAAEPLRERSRARLMLALHRSGRHAEALEVYDEGRRLLDAELGAIPSAELRDLHTAMLRDDPSLRAPASGIRPGGAAPAAGGAAPDRDQAPPRTEGNLARPLGPFVGRHGELAALRTLAARERLVTVVGPGGVGKTRLVLEACALLQPSVDAVWWVDLTSVDQAGVLTSLASTLGLLDASVRPDEPPNDYVRRLVSLLSGRRVVLALDNCEHLLDAIAPLVVTLLGGCPALTVLATSREPLAATGEVLHPLAPMPEEEAADLFSARAVMIDPGFATDETSMGQVRALCRRLDGLPLAVELAAAHVRLLPVPEITDRLDDRFSLLTRGGRTAPARHRTLRAVLDWSYALLDASEQRVLRELSLYVGGFSLQETSAARLDGGELLRVLGQLVDKSLLFPVATAQGSRLRMLDTVREYALSRLRESEEAAEAEERFTGWAVALVREGTEAMSSREQTRWARRLTEESANLRSASAVLAEHGRHAESLLLEARLGYYWFFSGREEEGIRRLERSLAAYDAAAADRTSSAAPAPTAEEEWAVFYTFAWLGWLNHVAGRHADAASYLSRHEAAWRGARNPDLAVLGPCYDTLHAMLNGRQDLAGLFETAESKVVGTASHWDRAVLQTNWSTYCLQHGDVAGARLHGRIAVAASQAAEDDFARAFSLTLCGDADESDGLRERAREQWTEAARILRPMGARPRWAYAMLRLVCLDIAEGGAEAADDRLTEVAAVADELSSEDLRAAVGNLRAVLAAARRDAEAAHRAFRSVWDDPAAPLDRRAVAALGMAALAADPGAARDWLDRVREAHERLMEPLARRAVGVLLAELGARTSRCEAATTRWLPERLAATPSALAAFC</sequence>
<dbReference type="InterPro" id="IPR005158">
    <property type="entry name" value="BTAD"/>
</dbReference>
<evidence type="ECO:0000313" key="4">
    <source>
        <dbReference type="EMBL" id="MCK8678206.1"/>
    </source>
</evidence>
<dbReference type="InterPro" id="IPR036388">
    <property type="entry name" value="WH-like_DNA-bd_sf"/>
</dbReference>
<comment type="caution">
    <text evidence="4">The sequence shown here is derived from an EMBL/GenBank/DDBJ whole genome shotgun (WGS) entry which is preliminary data.</text>
</comment>
<accession>A0ABT0IA42</accession>
<name>A0ABT0IA42_9ACTN</name>
<keyword evidence="1" id="KW-0902">Two-component regulatory system</keyword>
<dbReference type="CDD" id="cd15831">
    <property type="entry name" value="BTAD"/>
    <property type="match status" value="1"/>
</dbReference>
<dbReference type="SUPFAM" id="SSF48452">
    <property type="entry name" value="TPR-like"/>
    <property type="match status" value="1"/>
</dbReference>
<dbReference type="Pfam" id="PF03704">
    <property type="entry name" value="BTAD"/>
    <property type="match status" value="1"/>
</dbReference>
<dbReference type="PANTHER" id="PTHR47691">
    <property type="entry name" value="REGULATOR-RELATED"/>
    <property type="match status" value="1"/>
</dbReference>
<reference evidence="4 5" key="1">
    <citation type="submission" date="2022-04" db="EMBL/GenBank/DDBJ databases">
        <title>Streptomyces sp. nov. LCR6-01 isolated from Lichen of Dirinaria sp.</title>
        <authorList>
            <person name="Kanchanasin P."/>
            <person name="Tanasupawat S."/>
            <person name="Phongsopitanun W."/>
        </authorList>
    </citation>
    <scope>NUCLEOTIDE SEQUENCE [LARGE SCALE GENOMIC DNA]</scope>
    <source>
        <strain evidence="4 5">LCR6-01</strain>
    </source>
</reference>
<dbReference type="SUPFAM" id="SSF46894">
    <property type="entry name" value="C-terminal effector domain of the bipartite response regulators"/>
    <property type="match status" value="1"/>
</dbReference>
<dbReference type="InterPro" id="IPR011990">
    <property type="entry name" value="TPR-like_helical_dom_sf"/>
</dbReference>
<evidence type="ECO:0000256" key="2">
    <source>
        <dbReference type="SAM" id="MobiDB-lite"/>
    </source>
</evidence>
<keyword evidence="5" id="KW-1185">Reference proteome</keyword>
<feature type="region of interest" description="Disordered" evidence="2">
    <location>
        <begin position="248"/>
        <end position="287"/>
    </location>
</feature>
<dbReference type="PANTHER" id="PTHR47691:SF3">
    <property type="entry name" value="HTH-TYPE TRANSCRIPTIONAL REGULATOR RV0890C-RELATED"/>
    <property type="match status" value="1"/>
</dbReference>
<dbReference type="EMBL" id="JALPTH010000010">
    <property type="protein sequence ID" value="MCK8678206.1"/>
    <property type="molecule type" value="Genomic_DNA"/>
</dbReference>
<protein>
    <submittedName>
        <fullName evidence="4">NB-ARC domain-containing protein</fullName>
    </submittedName>
</protein>
<dbReference type="PRINTS" id="PR00364">
    <property type="entry name" value="DISEASERSIST"/>
</dbReference>
<dbReference type="InterPro" id="IPR016032">
    <property type="entry name" value="Sig_transdc_resp-reg_C-effctor"/>
</dbReference>
<feature type="domain" description="Bacterial transcriptional activator" evidence="3">
    <location>
        <begin position="99"/>
        <end position="243"/>
    </location>
</feature>
<dbReference type="SMART" id="SM01043">
    <property type="entry name" value="BTAD"/>
    <property type="match status" value="1"/>
</dbReference>
<organism evidence="4 5">
    <name type="scientific">Streptomyces lichenis</name>
    <dbReference type="NCBI Taxonomy" id="2306967"/>
    <lineage>
        <taxon>Bacteria</taxon>
        <taxon>Bacillati</taxon>
        <taxon>Actinomycetota</taxon>
        <taxon>Actinomycetes</taxon>
        <taxon>Kitasatosporales</taxon>
        <taxon>Streptomycetaceae</taxon>
        <taxon>Streptomyces</taxon>
    </lineage>
</organism>